<evidence type="ECO:0000256" key="6">
    <source>
        <dbReference type="ARBA" id="ARBA00022967"/>
    </source>
</evidence>
<dbReference type="GO" id="GO:0055052">
    <property type="term" value="C:ATP-binding cassette (ABC) transporter complex, substrate-binding subunit-containing"/>
    <property type="evidence" value="ECO:0007669"/>
    <property type="project" value="TreeGrafter"/>
</dbReference>
<keyword evidence="4" id="KW-0547">Nucleotide-binding</keyword>
<accession>A0A6L7G2K4</accession>
<dbReference type="SUPFAM" id="SSF52540">
    <property type="entry name" value="P-loop containing nucleoside triphosphate hydrolases"/>
    <property type="match status" value="1"/>
</dbReference>
<dbReference type="InterPro" id="IPR047641">
    <property type="entry name" value="ABC_transpr_MalK/UgpC-like"/>
</dbReference>
<keyword evidence="3" id="KW-1003">Cell membrane</keyword>
<dbReference type="AlphaFoldDB" id="A0A6L7G2K4"/>
<organism evidence="9 10">
    <name type="scientific">Pseudooceanicola albus</name>
    <dbReference type="NCBI Taxonomy" id="2692189"/>
    <lineage>
        <taxon>Bacteria</taxon>
        <taxon>Pseudomonadati</taxon>
        <taxon>Pseudomonadota</taxon>
        <taxon>Alphaproteobacteria</taxon>
        <taxon>Rhodobacterales</taxon>
        <taxon>Paracoccaceae</taxon>
        <taxon>Pseudooceanicola</taxon>
    </lineage>
</organism>
<dbReference type="EMBL" id="WUMU01000006">
    <property type="protein sequence ID" value="MXN17932.1"/>
    <property type="molecule type" value="Genomic_DNA"/>
</dbReference>
<keyword evidence="6" id="KW-1278">Translocase</keyword>
<dbReference type="PROSITE" id="PS00211">
    <property type="entry name" value="ABC_TRANSPORTER_1"/>
    <property type="match status" value="1"/>
</dbReference>
<dbReference type="GO" id="GO:0005524">
    <property type="term" value="F:ATP binding"/>
    <property type="evidence" value="ECO:0007669"/>
    <property type="project" value="UniProtKB-KW"/>
</dbReference>
<keyword evidence="10" id="KW-1185">Reference proteome</keyword>
<evidence type="ECO:0000256" key="1">
    <source>
        <dbReference type="ARBA" id="ARBA00005417"/>
    </source>
</evidence>
<comment type="caution">
    <text evidence="9">The sequence shown here is derived from an EMBL/GenBank/DDBJ whole genome shotgun (WGS) entry which is preliminary data.</text>
</comment>
<evidence type="ECO:0000256" key="2">
    <source>
        <dbReference type="ARBA" id="ARBA00022448"/>
    </source>
</evidence>
<evidence type="ECO:0000256" key="4">
    <source>
        <dbReference type="ARBA" id="ARBA00022741"/>
    </source>
</evidence>
<gene>
    <name evidence="9" type="ORF">GR170_08800</name>
</gene>
<feature type="domain" description="ABC transporter" evidence="8">
    <location>
        <begin position="4"/>
        <end position="240"/>
    </location>
</feature>
<evidence type="ECO:0000256" key="7">
    <source>
        <dbReference type="ARBA" id="ARBA00023136"/>
    </source>
</evidence>
<dbReference type="InterPro" id="IPR027417">
    <property type="entry name" value="P-loop_NTPase"/>
</dbReference>
<dbReference type="PANTHER" id="PTHR43875">
    <property type="entry name" value="MALTODEXTRIN IMPORT ATP-BINDING PROTEIN MSMX"/>
    <property type="match status" value="1"/>
</dbReference>
<name>A0A6L7G2K4_9RHOB</name>
<dbReference type="InterPro" id="IPR008995">
    <property type="entry name" value="Mo/tungstate-bd_C_term_dom"/>
</dbReference>
<dbReference type="Gene3D" id="3.40.50.300">
    <property type="entry name" value="P-loop containing nucleotide triphosphate hydrolases"/>
    <property type="match status" value="1"/>
</dbReference>
<dbReference type="GO" id="GO:0015697">
    <property type="term" value="P:quaternary ammonium group transport"/>
    <property type="evidence" value="ECO:0007669"/>
    <property type="project" value="UniProtKB-ARBA"/>
</dbReference>
<dbReference type="GO" id="GO:0016887">
    <property type="term" value="F:ATP hydrolysis activity"/>
    <property type="evidence" value="ECO:0007669"/>
    <property type="project" value="InterPro"/>
</dbReference>
<dbReference type="PANTHER" id="PTHR43875:SF15">
    <property type="entry name" value="TREHALOSE IMPORT ATP-BINDING PROTEIN SUGC"/>
    <property type="match status" value="1"/>
</dbReference>
<reference evidence="9 10" key="1">
    <citation type="submission" date="2019-12" db="EMBL/GenBank/DDBJ databases">
        <authorList>
            <person name="Li M."/>
        </authorList>
    </citation>
    <scope>NUCLEOTIDE SEQUENCE [LARGE SCALE GENOMIC DNA]</scope>
    <source>
        <strain evidence="9 10">GBMRC 2024</strain>
    </source>
</reference>
<keyword evidence="2" id="KW-0813">Transport</keyword>
<evidence type="ECO:0000256" key="3">
    <source>
        <dbReference type="ARBA" id="ARBA00022475"/>
    </source>
</evidence>
<evidence type="ECO:0000313" key="9">
    <source>
        <dbReference type="EMBL" id="MXN17932.1"/>
    </source>
</evidence>
<dbReference type="InterPro" id="IPR003593">
    <property type="entry name" value="AAA+_ATPase"/>
</dbReference>
<keyword evidence="7" id="KW-0472">Membrane</keyword>
<sequence length="361" mass="39066">MAELILDSVTKRYGPITAVADVNFDIADGEFFTLVGPSGCGKSTTLSMIAGLNDPSEGTIRLGAEQFVDTAQGLNIPTERRNLGMVFQSYALWPHMSVAQNLAVPLKLRRIGRRERARRIEEALHQVGLEGMAARYPHELSGGQQQRVALARALVYRPRLLLLDEPLSNLDAKLRDRARAWLKQLQREVGITTIYVTHDQVEALSLSDRIAVLDMGRVAQVGTPHEIYAHPADPGVAAFVGRMNFLPGRVQALRGGLAEVMLEAAPGPLHIPVQDPDLSPGQKVTVAIRSEKLELVAPGAPAPAGEQLSLTLRGKAYVGARFEYELGLGDQVLHAESEANLPGPQVDVILPAEACLLFPAP</sequence>
<dbReference type="SMART" id="SM00382">
    <property type="entry name" value="AAA"/>
    <property type="match status" value="1"/>
</dbReference>
<keyword evidence="5 9" id="KW-0067">ATP-binding</keyword>
<evidence type="ECO:0000256" key="5">
    <source>
        <dbReference type="ARBA" id="ARBA00022840"/>
    </source>
</evidence>
<dbReference type="PROSITE" id="PS50893">
    <property type="entry name" value="ABC_TRANSPORTER_2"/>
    <property type="match status" value="1"/>
</dbReference>
<dbReference type="InterPro" id="IPR003439">
    <property type="entry name" value="ABC_transporter-like_ATP-bd"/>
</dbReference>
<comment type="similarity">
    <text evidence="1">Belongs to the ABC transporter superfamily.</text>
</comment>
<dbReference type="Pfam" id="PF00005">
    <property type="entry name" value="ABC_tran"/>
    <property type="match status" value="1"/>
</dbReference>
<evidence type="ECO:0000313" key="10">
    <source>
        <dbReference type="Proteomes" id="UP000477911"/>
    </source>
</evidence>
<dbReference type="Gene3D" id="2.40.50.100">
    <property type="match status" value="1"/>
</dbReference>
<protein>
    <submittedName>
        <fullName evidence="9">ATP-binding cassette domain-containing protein</fullName>
    </submittedName>
</protein>
<dbReference type="Proteomes" id="UP000477911">
    <property type="component" value="Unassembled WGS sequence"/>
</dbReference>
<dbReference type="FunFam" id="3.40.50.300:FF:000425">
    <property type="entry name" value="Probable ABC transporter, ATP-binding subunit"/>
    <property type="match status" value="1"/>
</dbReference>
<evidence type="ECO:0000259" key="8">
    <source>
        <dbReference type="PROSITE" id="PS50893"/>
    </source>
</evidence>
<proteinExistence type="inferred from homology"/>
<dbReference type="InterPro" id="IPR017871">
    <property type="entry name" value="ABC_transporter-like_CS"/>
</dbReference>
<dbReference type="RefSeq" id="WP_160893757.1">
    <property type="nucleotide sequence ID" value="NZ_WUMU01000006.1"/>
</dbReference>
<dbReference type="SUPFAM" id="SSF50331">
    <property type="entry name" value="MOP-like"/>
    <property type="match status" value="1"/>
</dbReference>